<dbReference type="InterPro" id="IPR036866">
    <property type="entry name" value="RibonucZ/Hydroxyglut_hydro"/>
</dbReference>
<gene>
    <name evidence="1" type="ORF">SAMN04487977_102294</name>
</gene>
<protein>
    <recommendedName>
        <fullName evidence="3">Metallo-beta-lactamase superfamily protein</fullName>
    </recommendedName>
</protein>
<reference evidence="1 2" key="1">
    <citation type="submission" date="2016-10" db="EMBL/GenBank/DDBJ databases">
        <authorList>
            <person name="de Groot N.N."/>
        </authorList>
    </citation>
    <scope>NUCLEOTIDE SEQUENCE [LARGE SCALE GENOMIC DNA]</scope>
    <source>
        <strain evidence="1 2">B25</strain>
    </source>
</reference>
<dbReference type="SUPFAM" id="SSF56281">
    <property type="entry name" value="Metallo-hydrolase/oxidoreductase"/>
    <property type="match status" value="1"/>
</dbReference>
<dbReference type="OrthoDB" id="9761531at2"/>
<dbReference type="AlphaFoldDB" id="A0A1H9CST7"/>
<dbReference type="InterPro" id="IPR052159">
    <property type="entry name" value="Competence_DNA_uptake"/>
</dbReference>
<evidence type="ECO:0008006" key="3">
    <source>
        <dbReference type="Google" id="ProtNLM"/>
    </source>
</evidence>
<accession>A0A1H9CST7</accession>
<dbReference type="EMBL" id="FOFU01000002">
    <property type="protein sequence ID" value="SEQ04235.1"/>
    <property type="molecule type" value="Genomic_DNA"/>
</dbReference>
<keyword evidence="2" id="KW-1185">Reference proteome</keyword>
<sequence length="356" mass="41196">MLRVFHPIGQGAFYSERFENFNVVYDCGELTKSSNAERLVKNSFEPEEKIDILFISHFDSDHVNFIQTLHENFPIKRCILPLIHDDKKIILQNVYKAQDQNDSYDLLTSPETFFGSDTAIIYVKPDIENNKGDIPSTDGSIMIDDLINKQEIMSDTRITINDDWIYIPYNKERVSRLELLKKELGSLQLDYDSLKDIDYCIKNKDKIKQAYYNLPDKINLNSLFVYSGPVKDKKEYLTICNNNFFWGYDILPLFKPGCIYTGDGNLSEVVNIMYDKEIREKTGTIQVPHHGSRHSFDFSFLKANQQRFVLPVSFGNGNIFGHPAQSVICNIIENDSIFIPVTENMESIFIENIRCN</sequence>
<dbReference type="PANTHER" id="PTHR30619:SF1">
    <property type="entry name" value="RECOMBINATION PROTEIN 2"/>
    <property type="match status" value="1"/>
</dbReference>
<dbReference type="Gene3D" id="3.60.15.10">
    <property type="entry name" value="Ribonuclease Z/Hydroxyacylglutathione hydrolase-like"/>
    <property type="match status" value="2"/>
</dbReference>
<evidence type="ECO:0000313" key="1">
    <source>
        <dbReference type="EMBL" id="SEQ04235.1"/>
    </source>
</evidence>
<dbReference type="RefSeq" id="WP_074641398.1">
    <property type="nucleotide sequence ID" value="NZ_FOFU01000002.1"/>
</dbReference>
<proteinExistence type="predicted"/>
<dbReference type="Proteomes" id="UP000182360">
    <property type="component" value="Unassembled WGS sequence"/>
</dbReference>
<dbReference type="PANTHER" id="PTHR30619">
    <property type="entry name" value="DNA INTERNALIZATION/COMPETENCE PROTEIN COMEC/REC2"/>
    <property type="match status" value="1"/>
</dbReference>
<evidence type="ECO:0000313" key="2">
    <source>
        <dbReference type="Proteomes" id="UP000182360"/>
    </source>
</evidence>
<name>A0A1H9CST7_9SPIR</name>
<organism evidence="1 2">
    <name type="scientific">Treponema bryantii</name>
    <dbReference type="NCBI Taxonomy" id="163"/>
    <lineage>
        <taxon>Bacteria</taxon>
        <taxon>Pseudomonadati</taxon>
        <taxon>Spirochaetota</taxon>
        <taxon>Spirochaetia</taxon>
        <taxon>Spirochaetales</taxon>
        <taxon>Treponemataceae</taxon>
        <taxon>Treponema</taxon>
    </lineage>
</organism>